<dbReference type="Proteomes" id="UP001556367">
    <property type="component" value="Unassembled WGS sequence"/>
</dbReference>
<dbReference type="InterPro" id="IPR001969">
    <property type="entry name" value="Aspartic_peptidase_AS"/>
</dbReference>
<dbReference type="EMBL" id="JASNQZ010000015">
    <property type="protein sequence ID" value="KAL0947626.1"/>
    <property type="molecule type" value="Genomic_DNA"/>
</dbReference>
<dbReference type="Gene3D" id="2.40.70.10">
    <property type="entry name" value="Acid Proteases"/>
    <property type="match status" value="2"/>
</dbReference>
<feature type="chain" id="PRO_5045398725" description="Peptidase A1 domain-containing protein" evidence="5">
    <location>
        <begin position="19"/>
        <end position="505"/>
    </location>
</feature>
<dbReference type="InterPro" id="IPR001461">
    <property type="entry name" value="Aspartic_peptidase_A1"/>
</dbReference>
<keyword evidence="2 3" id="KW-0064">Aspartyl protease</keyword>
<dbReference type="SUPFAM" id="SSF50630">
    <property type="entry name" value="Acid proteases"/>
    <property type="match status" value="1"/>
</dbReference>
<keyword evidence="3" id="KW-0378">Hydrolase</keyword>
<keyword evidence="3" id="KW-0645">Protease</keyword>
<dbReference type="InterPro" id="IPR021109">
    <property type="entry name" value="Peptidase_aspartic_dom_sf"/>
</dbReference>
<keyword evidence="8" id="KW-1185">Reference proteome</keyword>
<keyword evidence="5" id="KW-0732">Signal</keyword>
<protein>
    <recommendedName>
        <fullName evidence="6">Peptidase A1 domain-containing protein</fullName>
    </recommendedName>
</protein>
<organism evidence="7 8">
    <name type="scientific">Hohenbuehelia grisea</name>
    <dbReference type="NCBI Taxonomy" id="104357"/>
    <lineage>
        <taxon>Eukaryota</taxon>
        <taxon>Fungi</taxon>
        <taxon>Dikarya</taxon>
        <taxon>Basidiomycota</taxon>
        <taxon>Agaricomycotina</taxon>
        <taxon>Agaricomycetes</taxon>
        <taxon>Agaricomycetidae</taxon>
        <taxon>Agaricales</taxon>
        <taxon>Pleurotineae</taxon>
        <taxon>Pleurotaceae</taxon>
        <taxon>Hohenbuehelia</taxon>
    </lineage>
</organism>
<gene>
    <name evidence="7" type="ORF">HGRIS_013714</name>
</gene>
<dbReference type="PANTHER" id="PTHR47966">
    <property type="entry name" value="BETA-SITE APP-CLEAVING ENZYME, ISOFORM A-RELATED"/>
    <property type="match status" value="1"/>
</dbReference>
<dbReference type="PRINTS" id="PR00792">
    <property type="entry name" value="PEPSIN"/>
</dbReference>
<feature type="signal peptide" evidence="5">
    <location>
        <begin position="1"/>
        <end position="18"/>
    </location>
</feature>
<dbReference type="PANTHER" id="PTHR47966:SF51">
    <property type="entry name" value="BETA-SITE APP-CLEAVING ENZYME, ISOFORM A-RELATED"/>
    <property type="match status" value="1"/>
</dbReference>
<dbReference type="Pfam" id="PF00026">
    <property type="entry name" value="Asp"/>
    <property type="match status" value="1"/>
</dbReference>
<dbReference type="InterPro" id="IPR033121">
    <property type="entry name" value="PEPTIDASE_A1"/>
</dbReference>
<feature type="region of interest" description="Disordered" evidence="4">
    <location>
        <begin position="94"/>
        <end position="133"/>
    </location>
</feature>
<name>A0ABR3IWB5_9AGAR</name>
<proteinExistence type="inferred from homology"/>
<evidence type="ECO:0000259" key="6">
    <source>
        <dbReference type="PROSITE" id="PS51767"/>
    </source>
</evidence>
<dbReference type="PROSITE" id="PS00141">
    <property type="entry name" value="ASP_PROTEASE"/>
    <property type="match status" value="1"/>
</dbReference>
<feature type="compositionally biased region" description="Low complexity" evidence="4">
    <location>
        <begin position="167"/>
        <end position="181"/>
    </location>
</feature>
<feature type="region of interest" description="Disordered" evidence="4">
    <location>
        <begin position="154"/>
        <end position="190"/>
    </location>
</feature>
<evidence type="ECO:0000256" key="2">
    <source>
        <dbReference type="ARBA" id="ARBA00022750"/>
    </source>
</evidence>
<dbReference type="PROSITE" id="PS51767">
    <property type="entry name" value="PEPTIDASE_A1"/>
    <property type="match status" value="1"/>
</dbReference>
<sequence length="505" mass="53059">MRVSAAALLAVLPCLAVGVPHDTRAPTPGRISITKHSALINKDGSLDPRVLQKQIIRAEDKLWQGRQQIQRNSIAQVDETKESKRGIICALDKHHRAQHPHHQSGTVEPSPTSTGQLPHSPPTGTPCSGTAFEPLDARHNAYRRGSRNLIQRHATRLPRADDPATVSSAAPSGASPSSAPGQDPLDNDRGVMWFGKVSVGTPPVEYTVDFDTGSSDFFLPGADCNLNCDSHTKYDPHSSSSASPQNRGFIVGFADGSMAAGDLFADTASIAGFSATNQTVGAASQYSKGFAVDVSPPDGLMGLAFEPLATFEAPNLIQFLADNNQLPEPVFAFKLAAEGSELSIGGTNPALFKGDITFTPVTQQAFWEIKMDSVAVDGNQVLGPADVIIDTGTTLVLGGFDQVAELYKKIPGAQDASSSVGLGAFTFPCNSTSAVSLSFGGKQFPISPDLFILGPLPDGQNCVGSIVGSSVAAGDASWIIGDRFLQNVYTIFDIGNSQVGFAELA</sequence>
<dbReference type="CDD" id="cd05471">
    <property type="entry name" value="pepsin_like"/>
    <property type="match status" value="1"/>
</dbReference>
<feature type="domain" description="Peptidase A1" evidence="6">
    <location>
        <begin position="193"/>
        <end position="502"/>
    </location>
</feature>
<evidence type="ECO:0000256" key="5">
    <source>
        <dbReference type="SAM" id="SignalP"/>
    </source>
</evidence>
<comment type="similarity">
    <text evidence="1 3">Belongs to the peptidase A1 family.</text>
</comment>
<evidence type="ECO:0000256" key="1">
    <source>
        <dbReference type="ARBA" id="ARBA00007447"/>
    </source>
</evidence>
<reference evidence="8" key="1">
    <citation type="submission" date="2024-06" db="EMBL/GenBank/DDBJ databases">
        <title>Multi-omics analyses provide insights into the biosynthesis of the anticancer antibiotic pleurotin in Hohenbuehelia grisea.</title>
        <authorList>
            <person name="Weaver J.A."/>
            <person name="Alberti F."/>
        </authorList>
    </citation>
    <scope>NUCLEOTIDE SEQUENCE [LARGE SCALE GENOMIC DNA]</scope>
    <source>
        <strain evidence="8">T-177</strain>
    </source>
</reference>
<feature type="compositionally biased region" description="Polar residues" evidence="4">
    <location>
        <begin position="103"/>
        <end position="117"/>
    </location>
</feature>
<accession>A0ABR3IWB5</accession>
<evidence type="ECO:0000256" key="3">
    <source>
        <dbReference type="RuleBase" id="RU000454"/>
    </source>
</evidence>
<evidence type="ECO:0000313" key="8">
    <source>
        <dbReference type="Proteomes" id="UP001556367"/>
    </source>
</evidence>
<comment type="caution">
    <text evidence="7">The sequence shown here is derived from an EMBL/GenBank/DDBJ whole genome shotgun (WGS) entry which is preliminary data.</text>
</comment>
<dbReference type="InterPro" id="IPR034164">
    <property type="entry name" value="Pepsin-like_dom"/>
</dbReference>
<evidence type="ECO:0000313" key="7">
    <source>
        <dbReference type="EMBL" id="KAL0947626.1"/>
    </source>
</evidence>
<evidence type="ECO:0000256" key="4">
    <source>
        <dbReference type="SAM" id="MobiDB-lite"/>
    </source>
</evidence>